<dbReference type="GO" id="GO:0005524">
    <property type="term" value="F:ATP binding"/>
    <property type="evidence" value="ECO:0007669"/>
    <property type="project" value="InterPro"/>
</dbReference>
<keyword evidence="4" id="KW-1185">Reference proteome</keyword>
<evidence type="ECO:0000313" key="3">
    <source>
        <dbReference type="EMBL" id="CAD8099225.1"/>
    </source>
</evidence>
<feature type="domain" description="Protein kinase" evidence="2">
    <location>
        <begin position="71"/>
        <end position="274"/>
    </location>
</feature>
<proteinExistence type="predicted"/>
<accession>A0A8S1P8A2</accession>
<dbReference type="InterPro" id="IPR000719">
    <property type="entry name" value="Prot_kinase_dom"/>
</dbReference>
<evidence type="ECO:0000259" key="2">
    <source>
        <dbReference type="PROSITE" id="PS50011"/>
    </source>
</evidence>
<feature type="transmembrane region" description="Helical" evidence="1">
    <location>
        <begin position="50"/>
        <end position="71"/>
    </location>
</feature>
<dbReference type="AlphaFoldDB" id="A0A8S1P8A2"/>
<keyword evidence="1" id="KW-0812">Transmembrane</keyword>
<protein>
    <recommendedName>
        <fullName evidence="2">Protein kinase domain-containing protein</fullName>
    </recommendedName>
</protein>
<comment type="caution">
    <text evidence="3">The sequence shown here is derived from an EMBL/GenBank/DDBJ whole genome shotgun (WGS) entry which is preliminary data.</text>
</comment>
<dbReference type="CDD" id="cd00180">
    <property type="entry name" value="PKc"/>
    <property type="match status" value="1"/>
</dbReference>
<organism evidence="3 4">
    <name type="scientific">Paramecium primaurelia</name>
    <dbReference type="NCBI Taxonomy" id="5886"/>
    <lineage>
        <taxon>Eukaryota</taxon>
        <taxon>Sar</taxon>
        <taxon>Alveolata</taxon>
        <taxon>Ciliophora</taxon>
        <taxon>Intramacronucleata</taxon>
        <taxon>Oligohymenophorea</taxon>
        <taxon>Peniculida</taxon>
        <taxon>Parameciidae</taxon>
        <taxon>Paramecium</taxon>
    </lineage>
</organism>
<evidence type="ECO:0000313" key="4">
    <source>
        <dbReference type="Proteomes" id="UP000688137"/>
    </source>
</evidence>
<dbReference type="SMART" id="SM00220">
    <property type="entry name" value="S_TKc"/>
    <property type="match status" value="1"/>
</dbReference>
<dbReference type="Pfam" id="PF00069">
    <property type="entry name" value="Pkinase"/>
    <property type="match status" value="1"/>
</dbReference>
<dbReference type="PANTHER" id="PTHR24347">
    <property type="entry name" value="SERINE/THREONINE-PROTEIN KINASE"/>
    <property type="match status" value="1"/>
</dbReference>
<keyword evidence="1" id="KW-1133">Transmembrane helix</keyword>
<name>A0A8S1P8A2_PARPR</name>
<sequence length="274" mass="32238">MPNSLIKVTIKNTLLQIPQSQFNQSGATYYLSLSECTITQKMIQHRSQQAFGMLLTNSIGTTYLFFSNFIFKLGDKLLPGFYTYTKKNKKTQYTVQIYKSDDFEQCQELEDAVYNELQILRSIKHQSLLELKSVYENNKHLFIVYEYYKGETLFNLLNSNLQIHEVQIASIIYQILQVVKFLNYHQFYHGSINPQNILINTQHQMLQITLINLSFKEYKVNDKLDWILNRAVESFLAPEFFEGIAPNISTDIYALGCVLYFMTYYDSKKYEIKK</sequence>
<dbReference type="GO" id="GO:0004672">
    <property type="term" value="F:protein kinase activity"/>
    <property type="evidence" value="ECO:0007669"/>
    <property type="project" value="InterPro"/>
</dbReference>
<dbReference type="PROSITE" id="PS50011">
    <property type="entry name" value="PROTEIN_KINASE_DOM"/>
    <property type="match status" value="1"/>
</dbReference>
<gene>
    <name evidence="3" type="ORF">PPRIM_AZ9-3.1.T1090040</name>
</gene>
<dbReference type="Proteomes" id="UP000688137">
    <property type="component" value="Unassembled WGS sequence"/>
</dbReference>
<reference evidence="3" key="1">
    <citation type="submission" date="2021-01" db="EMBL/GenBank/DDBJ databases">
        <authorList>
            <consortium name="Genoscope - CEA"/>
            <person name="William W."/>
        </authorList>
    </citation>
    <scope>NUCLEOTIDE SEQUENCE</scope>
</reference>
<dbReference type="EMBL" id="CAJJDM010000112">
    <property type="protein sequence ID" value="CAD8099225.1"/>
    <property type="molecule type" value="Genomic_DNA"/>
</dbReference>
<evidence type="ECO:0000256" key="1">
    <source>
        <dbReference type="SAM" id="Phobius"/>
    </source>
</evidence>
<keyword evidence="1" id="KW-0472">Membrane</keyword>